<name>E0UHD7_GLOV7</name>
<sequence length="435" mass="49821">MKRRFYKRIYQFLIKCQFILLFIGSFLGILWLGHPSVAFPPSSSGEIRAVWITTNDTDTLIDQSKLKESMIELARLNFNTVYPVVWNSGYALYESAVAQQAGIQPFIPKGLQGQDTLKDLISQAHQQGLQVMPWFEFGFMAPPSSELALNRPNWLTKKRDGTQTTKSAAGEVVWLNPLLPQVQQFITNLVVEVATKYDIDGIQFDDHLSLPYEFGYDAYTVNLYKQETEQDPPADPKDPAWMRWRADKLTAFVSQLNQTLKAIKPKAVFSVSPNPYYVAYNFYLQDWLSWARQDLIDEVIVQIYRPELSSFVKELAQPEITEVRQKIPMGVGILTGLRNRPIPIQFIEEKVLAARQYGLGVSFFFYDSLWNYAPEPPPERQSRFLALFPSPANRPIREIPSVPVEENVSLPSATETPIEQPYHYDGIPIPVYPAW</sequence>
<keyword evidence="2" id="KW-1133">Transmembrane helix</keyword>
<dbReference type="RefSeq" id="WP_013324889.1">
    <property type="nucleotide sequence ID" value="NC_014501.1"/>
</dbReference>
<accession>E0UHD7</accession>
<dbReference type="SUPFAM" id="SSF51445">
    <property type="entry name" value="(Trans)glycosidases"/>
    <property type="match status" value="1"/>
</dbReference>
<dbReference type="Gene3D" id="3.20.20.80">
    <property type="entry name" value="Glycosidases"/>
    <property type="match status" value="1"/>
</dbReference>
<dbReference type="KEGG" id="cyj:Cyan7822_4960"/>
<dbReference type="STRING" id="497965.Cyan7822_4960"/>
<dbReference type="HOGENOM" id="CLU_029517_1_1_3"/>
<organism evidence="4 5">
    <name type="scientific">Gloeothece verrucosa (strain PCC 7822)</name>
    <name type="common">Cyanothece sp. (strain PCC 7822)</name>
    <dbReference type="NCBI Taxonomy" id="497965"/>
    <lineage>
        <taxon>Bacteria</taxon>
        <taxon>Bacillati</taxon>
        <taxon>Cyanobacteriota</taxon>
        <taxon>Cyanophyceae</taxon>
        <taxon>Oscillatoriophycideae</taxon>
        <taxon>Chroococcales</taxon>
        <taxon>Aphanothecaceae</taxon>
        <taxon>Gloeothece</taxon>
        <taxon>Gloeothece verrucosa</taxon>
    </lineage>
</organism>
<dbReference type="Proteomes" id="UP000008206">
    <property type="component" value="Chromosome"/>
</dbReference>
<keyword evidence="5" id="KW-1185">Reference proteome</keyword>
<feature type="transmembrane region" description="Helical" evidence="2">
    <location>
        <begin position="12"/>
        <end position="33"/>
    </location>
</feature>
<dbReference type="InterPro" id="IPR003790">
    <property type="entry name" value="GHL10"/>
</dbReference>
<keyword evidence="2" id="KW-0472">Membrane</keyword>
<proteinExistence type="predicted"/>
<dbReference type="AlphaFoldDB" id="E0UHD7"/>
<dbReference type="InterPro" id="IPR052177">
    <property type="entry name" value="Divisome_Glycosyl_Hydrolase"/>
</dbReference>
<protein>
    <recommendedName>
        <fullName evidence="3">Glycosyl hydrolase-like 10 domain-containing protein</fullName>
    </recommendedName>
</protein>
<evidence type="ECO:0000313" key="5">
    <source>
        <dbReference type="Proteomes" id="UP000008206"/>
    </source>
</evidence>
<evidence type="ECO:0000313" key="4">
    <source>
        <dbReference type="EMBL" id="ADN16851.1"/>
    </source>
</evidence>
<keyword evidence="2" id="KW-0812">Transmembrane</keyword>
<dbReference type="PANTHER" id="PTHR43405">
    <property type="entry name" value="GLYCOSYL HYDROLASE DIGH"/>
    <property type="match status" value="1"/>
</dbReference>
<dbReference type="InterPro" id="IPR017853">
    <property type="entry name" value="GH"/>
</dbReference>
<reference evidence="5" key="1">
    <citation type="journal article" date="2011" name="MBio">
        <title>Novel metabolic attributes of the genus Cyanothece, comprising a group of unicellular nitrogen-fixing Cyanobacteria.</title>
        <authorList>
            <person name="Bandyopadhyay A."/>
            <person name="Elvitigala T."/>
            <person name="Welsh E."/>
            <person name="Stockel J."/>
            <person name="Liberton M."/>
            <person name="Min H."/>
            <person name="Sherman L.A."/>
            <person name="Pakrasi H.B."/>
        </authorList>
    </citation>
    <scope>NUCLEOTIDE SEQUENCE [LARGE SCALE GENOMIC DNA]</scope>
    <source>
        <strain evidence="5">PCC 7822</strain>
    </source>
</reference>
<gene>
    <name evidence="4" type="ordered locus">Cyan7822_4960</name>
</gene>
<dbReference type="Pfam" id="PF02638">
    <property type="entry name" value="GHL10"/>
    <property type="match status" value="1"/>
</dbReference>
<dbReference type="eggNOG" id="COG1649">
    <property type="taxonomic scope" value="Bacteria"/>
</dbReference>
<keyword evidence="1" id="KW-0732">Signal</keyword>
<dbReference type="OrthoDB" id="580981at2"/>
<dbReference type="EMBL" id="CP002198">
    <property type="protein sequence ID" value="ADN16851.1"/>
    <property type="molecule type" value="Genomic_DNA"/>
</dbReference>
<evidence type="ECO:0000259" key="3">
    <source>
        <dbReference type="Pfam" id="PF02638"/>
    </source>
</evidence>
<evidence type="ECO:0000256" key="1">
    <source>
        <dbReference type="ARBA" id="ARBA00022729"/>
    </source>
</evidence>
<evidence type="ECO:0000256" key="2">
    <source>
        <dbReference type="SAM" id="Phobius"/>
    </source>
</evidence>
<feature type="domain" description="Glycosyl hydrolase-like 10" evidence="3">
    <location>
        <begin position="46"/>
        <end position="346"/>
    </location>
</feature>
<dbReference type="PANTHER" id="PTHR43405:SF1">
    <property type="entry name" value="GLYCOSYL HYDROLASE DIGH"/>
    <property type="match status" value="1"/>
</dbReference>